<keyword evidence="7" id="KW-1185">Reference proteome</keyword>
<evidence type="ECO:0000256" key="3">
    <source>
        <dbReference type="ARBA" id="ARBA00023125"/>
    </source>
</evidence>
<dbReference type="InterPro" id="IPR036390">
    <property type="entry name" value="WH_DNA-bd_sf"/>
</dbReference>
<gene>
    <name evidence="6" type="ORF">DNK49_15520</name>
</gene>
<dbReference type="Proteomes" id="UP000248259">
    <property type="component" value="Unassembled WGS sequence"/>
</dbReference>
<evidence type="ECO:0000256" key="4">
    <source>
        <dbReference type="ARBA" id="ARBA00023163"/>
    </source>
</evidence>
<dbReference type="PANTHER" id="PTHR30126:SF39">
    <property type="entry name" value="HTH-TYPE TRANSCRIPTIONAL REGULATOR CYSL"/>
    <property type="match status" value="1"/>
</dbReference>
<evidence type="ECO:0000256" key="2">
    <source>
        <dbReference type="ARBA" id="ARBA00023015"/>
    </source>
</evidence>
<dbReference type="EMBL" id="QKOE01000012">
    <property type="protein sequence ID" value="PZA15617.1"/>
    <property type="molecule type" value="Genomic_DNA"/>
</dbReference>
<dbReference type="PRINTS" id="PR00039">
    <property type="entry name" value="HTHLYSR"/>
</dbReference>
<comment type="caution">
    <text evidence="6">The sequence shown here is derived from an EMBL/GenBank/DDBJ whole genome shotgun (WGS) entry which is preliminary data.</text>
</comment>
<dbReference type="Pfam" id="PF03466">
    <property type="entry name" value="LysR_substrate"/>
    <property type="match status" value="1"/>
</dbReference>
<comment type="similarity">
    <text evidence="1">Belongs to the LysR transcriptional regulatory family.</text>
</comment>
<evidence type="ECO:0000313" key="7">
    <source>
        <dbReference type="Proteomes" id="UP000248259"/>
    </source>
</evidence>
<dbReference type="RefSeq" id="WP_110526536.1">
    <property type="nucleotide sequence ID" value="NZ_QKOE01000012.1"/>
</dbReference>
<dbReference type="GO" id="GO:0000976">
    <property type="term" value="F:transcription cis-regulatory region binding"/>
    <property type="evidence" value="ECO:0007669"/>
    <property type="project" value="TreeGrafter"/>
</dbReference>
<evidence type="ECO:0000259" key="5">
    <source>
        <dbReference type="PROSITE" id="PS50931"/>
    </source>
</evidence>
<dbReference type="PROSITE" id="PS50931">
    <property type="entry name" value="HTH_LYSR"/>
    <property type="match status" value="1"/>
</dbReference>
<dbReference type="PANTHER" id="PTHR30126">
    <property type="entry name" value="HTH-TYPE TRANSCRIPTIONAL REGULATOR"/>
    <property type="match status" value="1"/>
</dbReference>
<keyword evidence="2" id="KW-0805">Transcription regulation</keyword>
<dbReference type="OrthoDB" id="9808620at2"/>
<reference evidence="6 7" key="1">
    <citation type="submission" date="2018-06" db="EMBL/GenBank/DDBJ databases">
        <title>Azoarcus communis strain SWub3 genome.</title>
        <authorList>
            <person name="Zorraquino Salvo V."/>
            <person name="Toubiana D."/>
            <person name="Blumwald E."/>
        </authorList>
    </citation>
    <scope>NUCLEOTIDE SEQUENCE [LARGE SCALE GENOMIC DNA]</scope>
    <source>
        <strain evidence="6 7">SWub3</strain>
    </source>
</reference>
<feature type="domain" description="HTH lysR-type" evidence="5">
    <location>
        <begin position="1"/>
        <end position="58"/>
    </location>
</feature>
<dbReference type="InterPro" id="IPR005119">
    <property type="entry name" value="LysR_subst-bd"/>
</dbReference>
<keyword evidence="4" id="KW-0804">Transcription</keyword>
<dbReference type="SUPFAM" id="SSF46785">
    <property type="entry name" value="Winged helix' DNA-binding domain"/>
    <property type="match status" value="1"/>
</dbReference>
<name>A0A323UT98_9RHOO</name>
<dbReference type="Gene3D" id="3.40.190.290">
    <property type="match status" value="1"/>
</dbReference>
<accession>A0A323UT98</accession>
<dbReference type="Pfam" id="PF00126">
    <property type="entry name" value="HTH_1"/>
    <property type="match status" value="1"/>
</dbReference>
<keyword evidence="3" id="KW-0238">DNA-binding</keyword>
<dbReference type="AlphaFoldDB" id="A0A323UT98"/>
<organism evidence="6 7">
    <name type="scientific">Parazoarcus communis SWub3 = DSM 12120</name>
    <dbReference type="NCBI Taxonomy" id="1121029"/>
    <lineage>
        <taxon>Bacteria</taxon>
        <taxon>Pseudomonadati</taxon>
        <taxon>Pseudomonadota</taxon>
        <taxon>Betaproteobacteria</taxon>
        <taxon>Rhodocyclales</taxon>
        <taxon>Zoogloeaceae</taxon>
        <taxon>Parazoarcus</taxon>
    </lineage>
</organism>
<protein>
    <submittedName>
        <fullName evidence="6">LysR family transcriptional regulator</fullName>
    </submittedName>
</protein>
<dbReference type="InterPro" id="IPR000847">
    <property type="entry name" value="LysR_HTH_N"/>
</dbReference>
<sequence length="299" mass="32611">MNLHLLKVFVRVVEASSFSRAADQLGISQPAASKAVRELETQLDTVLLERRGRFFEPTEAGTVLLEYGRSLFALAREADEALLAFNGLARGRLRIGASTTIASYWLPDFLRRFHQQHPGVALQVVAANTQAIAGQLLDYRLDVALVEGEVDDARLEIRAWRTEEMIVISPRELPQISATDPATFGDGATWIMRERGSGSRDATEALLRQLGIRAGDVIEVGSNEAIVQAVAAGIGLGVVPRICARDPLALGRVRRHVPATGPIRRQLYRLRLPQRPVSPAALAFEALLAMPDTVAEPAD</sequence>
<evidence type="ECO:0000313" key="6">
    <source>
        <dbReference type="EMBL" id="PZA15617.1"/>
    </source>
</evidence>
<dbReference type="Gene3D" id="1.10.10.10">
    <property type="entry name" value="Winged helix-like DNA-binding domain superfamily/Winged helix DNA-binding domain"/>
    <property type="match status" value="1"/>
</dbReference>
<dbReference type="FunFam" id="1.10.10.10:FF:000001">
    <property type="entry name" value="LysR family transcriptional regulator"/>
    <property type="match status" value="1"/>
</dbReference>
<dbReference type="InterPro" id="IPR036388">
    <property type="entry name" value="WH-like_DNA-bd_sf"/>
</dbReference>
<proteinExistence type="inferred from homology"/>
<dbReference type="GO" id="GO:0003700">
    <property type="term" value="F:DNA-binding transcription factor activity"/>
    <property type="evidence" value="ECO:0007669"/>
    <property type="project" value="InterPro"/>
</dbReference>
<evidence type="ECO:0000256" key="1">
    <source>
        <dbReference type="ARBA" id="ARBA00009437"/>
    </source>
</evidence>
<dbReference type="SUPFAM" id="SSF53850">
    <property type="entry name" value="Periplasmic binding protein-like II"/>
    <property type="match status" value="1"/>
</dbReference>